<sequence>MATTTSPFDAIRGQCLDAPWVANVSTTLGVNPSLRDPKSGRLLYPWLRTALQKARFKINDPRQAQSTAYQRSCMSSGDLLNGVGERVFVAGGAQAFQGTFQGTITIEDNSWPSHWLTSAVMGVLLQEVLGYDVTFLQTPGGNSASQRMSAEGMGQCTPTHINVEIWTASKLPVLSVYHNETTSMSNGYVGQAGWFTPTANLKETLKGPSSTHGTFQRAYSADFWHEYTRSQDLVKFYSPANTDMPRVAVSSVCPNGTMGCQNGCSKSYACTVAEQNNQTCMVVAMMEPGYDPGFLQAAIANNNIPAYFCFSGYGGVQNAVVDAMTRNKTITFYHFEPDMFHLQYEGYLTRIALPRAQPKIVATATGTFSENG</sequence>
<accession>A0A6A4ZPW2</accession>
<dbReference type="OrthoDB" id="71223at2759"/>
<proteinExistence type="predicted"/>
<dbReference type="AlphaFoldDB" id="A0A6A4ZPW2"/>
<name>A0A6A4ZPW2_9STRA</name>
<organism evidence="1">
    <name type="scientific">Aphanomyces stellatus</name>
    <dbReference type="NCBI Taxonomy" id="120398"/>
    <lineage>
        <taxon>Eukaryota</taxon>
        <taxon>Sar</taxon>
        <taxon>Stramenopiles</taxon>
        <taxon>Oomycota</taxon>
        <taxon>Saprolegniomycetes</taxon>
        <taxon>Saprolegniales</taxon>
        <taxon>Verrucalvaceae</taxon>
        <taxon>Aphanomyces</taxon>
    </lineage>
</organism>
<dbReference type="EMBL" id="VJMH01000636">
    <property type="protein sequence ID" value="KAF0715084.1"/>
    <property type="molecule type" value="Genomic_DNA"/>
</dbReference>
<feature type="non-terminal residue" evidence="1">
    <location>
        <position position="372"/>
    </location>
</feature>
<evidence type="ECO:0000313" key="1">
    <source>
        <dbReference type="EMBL" id="KAF0715084.1"/>
    </source>
</evidence>
<gene>
    <name evidence="1" type="ORF">As57867_003564</name>
</gene>
<comment type="caution">
    <text evidence="1">The sequence shown here is derived from an EMBL/GenBank/DDBJ whole genome shotgun (WGS) entry which is preliminary data.</text>
</comment>
<reference evidence="1" key="1">
    <citation type="submission" date="2019-06" db="EMBL/GenBank/DDBJ databases">
        <title>Genomics analysis of Aphanomyces spp. identifies a new class of oomycete effector associated with host adaptation.</title>
        <authorList>
            <person name="Gaulin E."/>
        </authorList>
    </citation>
    <scope>NUCLEOTIDE SEQUENCE</scope>
    <source>
        <strain evidence="1">CBS 578.67</strain>
    </source>
</reference>
<protein>
    <submittedName>
        <fullName evidence="1">Uncharacterized protein</fullName>
    </submittedName>
</protein>